<keyword evidence="3" id="KW-1185">Reference proteome</keyword>
<gene>
    <name evidence="2" type="ORF">CAMP_LOCUS15558</name>
</gene>
<comment type="caution">
    <text evidence="2">The sequence shown here is derived from an EMBL/GenBank/DDBJ whole genome shotgun (WGS) entry which is preliminary data.</text>
</comment>
<reference evidence="2" key="1">
    <citation type="submission" date="2022-11" db="EMBL/GenBank/DDBJ databases">
        <authorList>
            <person name="Kikuchi T."/>
        </authorList>
    </citation>
    <scope>NUCLEOTIDE SEQUENCE</scope>
    <source>
        <strain evidence="2">PS1010</strain>
    </source>
</reference>
<name>A0A9P1N9B0_9PELO</name>
<evidence type="ECO:0000313" key="3">
    <source>
        <dbReference type="Proteomes" id="UP001152747"/>
    </source>
</evidence>
<proteinExistence type="predicted"/>
<dbReference type="AlphaFoldDB" id="A0A9P1N9B0"/>
<keyword evidence="1" id="KW-0472">Membrane</keyword>
<evidence type="ECO:0000256" key="1">
    <source>
        <dbReference type="SAM" id="Phobius"/>
    </source>
</evidence>
<protein>
    <submittedName>
        <fullName evidence="2">Uncharacterized protein</fullName>
    </submittedName>
</protein>
<feature type="transmembrane region" description="Helical" evidence="1">
    <location>
        <begin position="135"/>
        <end position="155"/>
    </location>
</feature>
<keyword evidence="1" id="KW-1133">Transmembrane helix</keyword>
<sequence length="189" mass="22177">MQGVYHFQNQPAALFGNIDEESEKNRYCKLHIQTWVYIHSGVKWHEKLVMYRLVLIYIRRANAEKYWIMYRTFFGCWILIHFIHMITIVITIFATQKSSTILLKPQLTVLILQVGLLILALSGIFITSITSKFTWDILSIVIFQLLFVSSNLILLTEYHRFLDEKLKALRELLLGQAKTVHFKDHSSSS</sequence>
<feature type="transmembrane region" description="Helical" evidence="1">
    <location>
        <begin position="107"/>
        <end position="129"/>
    </location>
</feature>
<evidence type="ECO:0000313" key="2">
    <source>
        <dbReference type="EMBL" id="CAI5452921.1"/>
    </source>
</evidence>
<organism evidence="2 3">
    <name type="scientific">Caenorhabditis angaria</name>
    <dbReference type="NCBI Taxonomy" id="860376"/>
    <lineage>
        <taxon>Eukaryota</taxon>
        <taxon>Metazoa</taxon>
        <taxon>Ecdysozoa</taxon>
        <taxon>Nematoda</taxon>
        <taxon>Chromadorea</taxon>
        <taxon>Rhabditida</taxon>
        <taxon>Rhabditina</taxon>
        <taxon>Rhabditomorpha</taxon>
        <taxon>Rhabditoidea</taxon>
        <taxon>Rhabditidae</taxon>
        <taxon>Peloderinae</taxon>
        <taxon>Caenorhabditis</taxon>
    </lineage>
</organism>
<dbReference type="EMBL" id="CANHGI010000005">
    <property type="protein sequence ID" value="CAI5452921.1"/>
    <property type="molecule type" value="Genomic_DNA"/>
</dbReference>
<dbReference type="OrthoDB" id="5868242at2759"/>
<accession>A0A9P1N9B0</accession>
<dbReference type="Proteomes" id="UP001152747">
    <property type="component" value="Unassembled WGS sequence"/>
</dbReference>
<feature type="transmembrane region" description="Helical" evidence="1">
    <location>
        <begin position="72"/>
        <end position="95"/>
    </location>
</feature>
<keyword evidence="1" id="KW-0812">Transmembrane</keyword>